<proteinExistence type="predicted"/>
<dbReference type="GO" id="GO:0015031">
    <property type="term" value="P:protein transport"/>
    <property type="evidence" value="ECO:0007669"/>
    <property type="project" value="UniProtKB-KW"/>
</dbReference>
<feature type="signal peptide" evidence="8">
    <location>
        <begin position="1"/>
        <end position="35"/>
    </location>
</feature>
<organism evidence="10 11">
    <name type="scientific">Kitasatospora cineracea</name>
    <dbReference type="NCBI Taxonomy" id="88074"/>
    <lineage>
        <taxon>Bacteria</taxon>
        <taxon>Bacillati</taxon>
        <taxon>Actinomycetota</taxon>
        <taxon>Actinomycetes</taxon>
        <taxon>Kitasatosporales</taxon>
        <taxon>Streptomycetaceae</taxon>
        <taxon>Kitasatospora</taxon>
    </lineage>
</organism>
<keyword evidence="7" id="KW-0472">Membrane</keyword>
<dbReference type="GO" id="GO:0005886">
    <property type="term" value="C:plasma membrane"/>
    <property type="evidence" value="ECO:0007669"/>
    <property type="project" value="TreeGrafter"/>
</dbReference>
<evidence type="ECO:0000259" key="9">
    <source>
        <dbReference type="Pfam" id="PF22599"/>
    </source>
</evidence>
<comment type="caution">
    <text evidence="10">The sequence shown here is derived from an EMBL/GenBank/DDBJ whole genome shotgun (WGS) entry which is preliminary data.</text>
</comment>
<name>A0A3N4S3M5_9ACTN</name>
<dbReference type="Gene3D" id="3.30.1360.200">
    <property type="match status" value="1"/>
</dbReference>
<sequence>MDGMRHPRRTTGGATAALLLACALGAAACASGAPADTRPRTVAAFTTDQPLNADALGRAAEQLRRRAELLGLADPKVTTDGGVLSLSVAGPIGDRLTALTHRPALEFRPVLAAAADGATPAAPAAGLVPAPLQDRFAALDCAAAPAAADPGEQVLACDSTPQPQGRSKFALGPVALRGPDITDSSAALDPNGSGWQVRLNFTPAGTTAFADLTGRIAVLDSPANQLAVVLDGAVVSHPAVQQAITGGSAVITGSFDADEAKQLAAQLATPALPADLHPVTPAP</sequence>
<keyword evidence="5" id="KW-1133">Transmembrane helix</keyword>
<dbReference type="EMBL" id="RKQG01000001">
    <property type="protein sequence ID" value="RPE33510.1"/>
    <property type="molecule type" value="Genomic_DNA"/>
</dbReference>
<keyword evidence="3" id="KW-0812">Transmembrane</keyword>
<keyword evidence="2" id="KW-1003">Cell membrane</keyword>
<keyword evidence="8" id="KW-0732">Signal</keyword>
<keyword evidence="6" id="KW-0811">Translocation</keyword>
<dbReference type="Pfam" id="PF22599">
    <property type="entry name" value="SecDF_P1_head"/>
    <property type="match status" value="1"/>
</dbReference>
<dbReference type="InterPro" id="IPR054384">
    <property type="entry name" value="SecDF_P1_head"/>
</dbReference>
<feature type="chain" id="PRO_5018179795" description="SecDF P1 head subdomain domain-containing protein" evidence="8">
    <location>
        <begin position="36"/>
        <end position="283"/>
    </location>
</feature>
<evidence type="ECO:0000256" key="2">
    <source>
        <dbReference type="ARBA" id="ARBA00022475"/>
    </source>
</evidence>
<evidence type="ECO:0000256" key="8">
    <source>
        <dbReference type="SAM" id="SignalP"/>
    </source>
</evidence>
<evidence type="ECO:0000256" key="7">
    <source>
        <dbReference type="ARBA" id="ARBA00023136"/>
    </source>
</evidence>
<dbReference type="PANTHER" id="PTHR30081:SF1">
    <property type="entry name" value="PROTEIN TRANSLOCASE SUBUNIT SECD"/>
    <property type="match status" value="1"/>
</dbReference>
<evidence type="ECO:0000256" key="4">
    <source>
        <dbReference type="ARBA" id="ARBA00022927"/>
    </source>
</evidence>
<keyword evidence="4" id="KW-0653">Protein transport</keyword>
<dbReference type="AlphaFoldDB" id="A0A3N4S3M5"/>
<evidence type="ECO:0000256" key="6">
    <source>
        <dbReference type="ARBA" id="ARBA00023010"/>
    </source>
</evidence>
<dbReference type="Proteomes" id="UP000266906">
    <property type="component" value="Unassembled WGS sequence"/>
</dbReference>
<evidence type="ECO:0000256" key="3">
    <source>
        <dbReference type="ARBA" id="ARBA00022692"/>
    </source>
</evidence>
<keyword evidence="1" id="KW-0813">Transport</keyword>
<dbReference type="Gene3D" id="3.30.70.3400">
    <property type="match status" value="1"/>
</dbReference>
<dbReference type="PROSITE" id="PS51257">
    <property type="entry name" value="PROKAR_LIPOPROTEIN"/>
    <property type="match status" value="1"/>
</dbReference>
<evidence type="ECO:0000256" key="5">
    <source>
        <dbReference type="ARBA" id="ARBA00022989"/>
    </source>
</evidence>
<reference evidence="10 11" key="1">
    <citation type="submission" date="2018-11" db="EMBL/GenBank/DDBJ databases">
        <title>Sequencing the genomes of 1000 actinobacteria strains.</title>
        <authorList>
            <person name="Klenk H.-P."/>
        </authorList>
    </citation>
    <scope>NUCLEOTIDE SEQUENCE [LARGE SCALE GENOMIC DNA]</scope>
    <source>
        <strain evidence="10 11">DSM 44781</strain>
    </source>
</reference>
<evidence type="ECO:0000313" key="10">
    <source>
        <dbReference type="EMBL" id="RPE33510.1"/>
    </source>
</evidence>
<accession>A0A3N4S3M5</accession>
<feature type="domain" description="SecDF P1 head subdomain" evidence="9">
    <location>
        <begin position="168"/>
        <end position="274"/>
    </location>
</feature>
<evidence type="ECO:0000313" key="11">
    <source>
        <dbReference type="Proteomes" id="UP000266906"/>
    </source>
</evidence>
<evidence type="ECO:0000256" key="1">
    <source>
        <dbReference type="ARBA" id="ARBA00022448"/>
    </source>
</evidence>
<dbReference type="PANTHER" id="PTHR30081">
    <property type="entry name" value="PROTEIN-EXPORT MEMBRANE PROTEIN SEC"/>
    <property type="match status" value="1"/>
</dbReference>
<keyword evidence="11" id="KW-1185">Reference proteome</keyword>
<gene>
    <name evidence="10" type="ORF">EDD38_1800</name>
</gene>
<dbReference type="InterPro" id="IPR022813">
    <property type="entry name" value="SecD/SecF_arch_bac"/>
</dbReference>
<protein>
    <recommendedName>
        <fullName evidence="9">SecDF P1 head subdomain domain-containing protein</fullName>
    </recommendedName>
</protein>